<dbReference type="Gene3D" id="3.40.50.1820">
    <property type="entry name" value="alpha/beta hydrolase"/>
    <property type="match status" value="1"/>
</dbReference>
<dbReference type="InterPro" id="IPR029058">
    <property type="entry name" value="AB_hydrolase_fold"/>
</dbReference>
<dbReference type="RefSeq" id="WP_184263274.1">
    <property type="nucleotide sequence ID" value="NZ_JACIIX010000006.1"/>
</dbReference>
<protein>
    <submittedName>
        <fullName evidence="2">Esterase/lipase/1-acyl-sn-glycerol-3-phosphate acyltransferase</fullName>
    </submittedName>
</protein>
<reference evidence="2 3" key="1">
    <citation type="submission" date="2020-08" db="EMBL/GenBank/DDBJ databases">
        <title>Genomic Encyclopedia of Type Strains, Phase IV (KMG-IV): sequencing the most valuable type-strain genomes for metagenomic binning, comparative biology and taxonomic classification.</title>
        <authorList>
            <person name="Goeker M."/>
        </authorList>
    </citation>
    <scope>NUCLEOTIDE SEQUENCE [LARGE SCALE GENOMIC DNA]</scope>
    <source>
        <strain evidence="2 3">DSM 11590</strain>
    </source>
</reference>
<gene>
    <name evidence="2" type="ORF">FHS48_001849</name>
</gene>
<dbReference type="SUPFAM" id="SSF53474">
    <property type="entry name" value="alpha/beta-Hydrolases"/>
    <property type="match status" value="1"/>
</dbReference>
<dbReference type="GO" id="GO:0016746">
    <property type="term" value="F:acyltransferase activity"/>
    <property type="evidence" value="ECO:0007669"/>
    <property type="project" value="UniProtKB-KW"/>
</dbReference>
<dbReference type="Pfam" id="PF12146">
    <property type="entry name" value="Hydrolase_4"/>
    <property type="match status" value="1"/>
</dbReference>
<evidence type="ECO:0000313" key="3">
    <source>
        <dbReference type="Proteomes" id="UP000544872"/>
    </source>
</evidence>
<dbReference type="InterPro" id="IPR051044">
    <property type="entry name" value="MAG_DAG_Lipase"/>
</dbReference>
<name>A0A7W9ZG32_NOVIT</name>
<keyword evidence="2" id="KW-0808">Transferase</keyword>
<dbReference type="PANTHER" id="PTHR11614">
    <property type="entry name" value="PHOSPHOLIPASE-RELATED"/>
    <property type="match status" value="1"/>
</dbReference>
<accession>A0A7W9ZG32</accession>
<dbReference type="InterPro" id="IPR022742">
    <property type="entry name" value="Hydrolase_4"/>
</dbReference>
<keyword evidence="3" id="KW-1185">Reference proteome</keyword>
<sequence length="778" mass="85884">MPHSPLPPPAEDPLALNTKAYDWCVRAFRAVEGYLGLGVTLHDPEHDTGAGDGGTGVLGRGHIFLFNHFARFETIIPPYLIYSRTGAFCRTIADTALFGPPGSSFGAFLRGVGAVPNALPGLLPFLAAEILRGRKVVIFPEGGMVKDRRVVDDGGDFMVYSRTARERRKHHRGAAVLALMLDVFKERLRELDTDGDTARLERWRAALGFSSTGALLAEAHTPTLVVPGNITFYPLRIEDHPLPRLIERFADTLPQQFSEELLVESNILFRDTDMDIRLGAPLPVQADWNWWERLLLRRAFEDTASLHDLFDLNRKASAWFDRLLARRLDAASDAVREACTYGIYRQVTVNIGHLTAQAILDRIEDGETGVDRAVLGRQVYLALKGLQTVPEVHLHRTLAEPDRYRGLLRGVNPDFNRVLSTAVSAGLLAEDGPFLRFLPKLLDTHDFDRVRLENPLLVAANEITPMPEVLAHVAASRRDALSPPGTALAALRFDDEVRAWQRARLAFSGPDHTAVNAAETATRDPAPYLLIPENHNGLGVVLVHGFLASPAELRDLGDRLAARGHPVIGVRLPGHGTSPWDLRERGWPEWLDAVRRADDILAAHCPQRVAVGFATGGALALAYAAEAPPGLAGVVAASVPMTYRNKALIFAPLMHGISRLAEWVPAWEDKAPFRENTSEHPDINYRHVPLRGLHEVADLMSEVRRRLPLVRCPALILQGDQDPVVDPAGAVTLMRRLGSHRRRLETIPSTRHGILNENTAGCHDLVAQYIASFLHLKD</sequence>
<keyword evidence="2" id="KW-0012">Acyltransferase</keyword>
<dbReference type="EMBL" id="JACIIX010000006">
    <property type="protein sequence ID" value="MBB6210433.1"/>
    <property type="molecule type" value="Genomic_DNA"/>
</dbReference>
<comment type="caution">
    <text evidence="2">The sequence shown here is derived from an EMBL/GenBank/DDBJ whole genome shotgun (WGS) entry which is preliminary data.</text>
</comment>
<evidence type="ECO:0000313" key="2">
    <source>
        <dbReference type="EMBL" id="MBB6210433.1"/>
    </source>
</evidence>
<evidence type="ECO:0000259" key="1">
    <source>
        <dbReference type="Pfam" id="PF12146"/>
    </source>
</evidence>
<proteinExistence type="predicted"/>
<feature type="domain" description="Serine aminopeptidase S33" evidence="1">
    <location>
        <begin position="540"/>
        <end position="758"/>
    </location>
</feature>
<organism evidence="2 3">
    <name type="scientific">Novispirillum itersonii</name>
    <name type="common">Aquaspirillum itersonii</name>
    <dbReference type="NCBI Taxonomy" id="189"/>
    <lineage>
        <taxon>Bacteria</taxon>
        <taxon>Pseudomonadati</taxon>
        <taxon>Pseudomonadota</taxon>
        <taxon>Alphaproteobacteria</taxon>
        <taxon>Rhodospirillales</taxon>
        <taxon>Novispirillaceae</taxon>
        <taxon>Novispirillum</taxon>
    </lineage>
</organism>
<dbReference type="AlphaFoldDB" id="A0A7W9ZG32"/>
<dbReference type="Proteomes" id="UP000544872">
    <property type="component" value="Unassembled WGS sequence"/>
</dbReference>